<gene>
    <name evidence="2" type="ORF">LA5096_04179</name>
</gene>
<name>A0A0M6ZBJ2_9HYPH</name>
<sequence>MNEAEQTGSRCVETPIAAGLHRIILYVRDVDISTSFYAFFFGFKAIRTPTDRLTELVPENGGAHLLLHKAGKAQKLGQAAVKLVFDVANVAAFHESASNKGLKFGSIHQADGYEFANAKDPDGNSVQVSSRAFKST</sequence>
<dbReference type="STRING" id="311410.LA5095_01041"/>
<dbReference type="Proteomes" id="UP000049983">
    <property type="component" value="Unassembled WGS sequence"/>
</dbReference>
<evidence type="ECO:0000259" key="1">
    <source>
        <dbReference type="PROSITE" id="PS51819"/>
    </source>
</evidence>
<organism evidence="2 3">
    <name type="scientific">Roseibium album</name>
    <dbReference type="NCBI Taxonomy" id="311410"/>
    <lineage>
        <taxon>Bacteria</taxon>
        <taxon>Pseudomonadati</taxon>
        <taxon>Pseudomonadota</taxon>
        <taxon>Alphaproteobacteria</taxon>
        <taxon>Hyphomicrobiales</taxon>
        <taxon>Stappiaceae</taxon>
        <taxon>Roseibium</taxon>
    </lineage>
</organism>
<dbReference type="RefSeq" id="WP_055112490.1">
    <property type="nucleotide sequence ID" value="NZ_CXWA01000005.1"/>
</dbReference>
<dbReference type="GeneID" id="97671487"/>
<dbReference type="EMBL" id="CXWC01000011">
    <property type="protein sequence ID" value="CTQ74773.1"/>
    <property type="molecule type" value="Genomic_DNA"/>
</dbReference>
<dbReference type="InterPro" id="IPR004360">
    <property type="entry name" value="Glyas_Fos-R_dOase_dom"/>
</dbReference>
<dbReference type="PROSITE" id="PS51819">
    <property type="entry name" value="VOC"/>
    <property type="match status" value="1"/>
</dbReference>
<dbReference type="InterPro" id="IPR029068">
    <property type="entry name" value="Glyas_Bleomycin-R_OHBP_Dase"/>
</dbReference>
<accession>A0A0M6ZBJ2</accession>
<dbReference type="SUPFAM" id="SSF54593">
    <property type="entry name" value="Glyoxalase/Bleomycin resistance protein/Dihydroxybiphenyl dioxygenase"/>
    <property type="match status" value="1"/>
</dbReference>
<dbReference type="Pfam" id="PF00903">
    <property type="entry name" value="Glyoxalase"/>
    <property type="match status" value="1"/>
</dbReference>
<protein>
    <submittedName>
        <fullName evidence="2">Glyoxalase-like domain protein</fullName>
    </submittedName>
</protein>
<feature type="domain" description="VOC" evidence="1">
    <location>
        <begin position="19"/>
        <end position="131"/>
    </location>
</feature>
<keyword evidence="3" id="KW-1185">Reference proteome</keyword>
<evidence type="ECO:0000313" key="3">
    <source>
        <dbReference type="Proteomes" id="UP000049983"/>
    </source>
</evidence>
<reference evidence="3" key="1">
    <citation type="submission" date="2015-07" db="EMBL/GenBank/DDBJ databases">
        <authorList>
            <person name="Rodrigo-Torres Lidia"/>
            <person name="Arahal R.David."/>
        </authorList>
    </citation>
    <scope>NUCLEOTIDE SEQUENCE [LARGE SCALE GENOMIC DNA]</scope>
    <source>
        <strain evidence="3">CECT 5096</strain>
    </source>
</reference>
<dbReference type="Gene3D" id="3.10.180.10">
    <property type="entry name" value="2,3-Dihydroxybiphenyl 1,2-Dioxygenase, domain 1"/>
    <property type="match status" value="1"/>
</dbReference>
<proteinExistence type="predicted"/>
<dbReference type="OrthoDB" id="7849747at2"/>
<dbReference type="InterPro" id="IPR037523">
    <property type="entry name" value="VOC_core"/>
</dbReference>
<dbReference type="AlphaFoldDB" id="A0A0M6ZBJ2"/>
<evidence type="ECO:0000313" key="2">
    <source>
        <dbReference type="EMBL" id="CTQ74773.1"/>
    </source>
</evidence>